<evidence type="ECO:0000256" key="8">
    <source>
        <dbReference type="ARBA" id="ARBA00031306"/>
    </source>
</evidence>
<evidence type="ECO:0000256" key="9">
    <source>
        <dbReference type="ARBA" id="ARBA00048540"/>
    </source>
</evidence>
<evidence type="ECO:0000256" key="5">
    <source>
        <dbReference type="ARBA" id="ARBA00022723"/>
    </source>
</evidence>
<dbReference type="PANTHER" id="PTHR30040">
    <property type="entry name" value="THIAMINE BIOSYNTHESIS LIPOPROTEIN APBE"/>
    <property type="match status" value="1"/>
</dbReference>
<keyword evidence="3 10" id="KW-0285">Flavoprotein</keyword>
<dbReference type="Pfam" id="PF02424">
    <property type="entry name" value="ApbE"/>
    <property type="match status" value="1"/>
</dbReference>
<evidence type="ECO:0000313" key="12">
    <source>
        <dbReference type="EMBL" id="PCS01268.1"/>
    </source>
</evidence>
<dbReference type="RefSeq" id="WP_096816785.1">
    <property type="nucleotide sequence ID" value="NZ_JXJU01000001.1"/>
</dbReference>
<evidence type="ECO:0000313" key="13">
    <source>
        <dbReference type="Proteomes" id="UP000218181"/>
    </source>
</evidence>
<dbReference type="GO" id="GO:0016740">
    <property type="term" value="F:transferase activity"/>
    <property type="evidence" value="ECO:0007669"/>
    <property type="project" value="UniProtKB-UniRule"/>
</dbReference>
<reference evidence="12 13" key="1">
    <citation type="submission" date="2014-12" db="EMBL/GenBank/DDBJ databases">
        <title>Draft genome sequences of 10 type strains of Lactococcus.</title>
        <authorList>
            <person name="Sun Z."/>
            <person name="Zhong Z."/>
            <person name="Liu W."/>
            <person name="Zhang W."/>
            <person name="Zhang H."/>
        </authorList>
    </citation>
    <scope>NUCLEOTIDE SEQUENCE [LARGE SCALE GENOMIC DNA]</scope>
    <source>
        <strain evidence="12 13">JCM 16395</strain>
    </source>
</reference>
<sequence length="317" mass="35355">MGNKLAKKKIALHGHALGTVIYLTVFGTDDATILKKALELIDYYENLMTVNRPHSELMDVNASAGIEPVHVSDAVYHLTKLAVEKSQEHFGFNVAIGPLVKLWHIGFNDARFPSIDEISEKIALVNPDEISFSDIDFSIFLPQVGMELDLGAIAKGYIADRVTDLFSSQGITSAIINLGGNLRLVGPSPLHSNQKWHIGVRNPFIHSDDTILQVITDHSSVVTSGIAERHFEHNGRSYHHIIDSKTGYPFETKLASVTVFSDRSLEGEIETTRLFFANEIPQNYSYSALLIYQNKSVRLINLDQSQVHLTDSTYYFI</sequence>
<comment type="similarity">
    <text evidence="10">Belongs to the ApbE family.</text>
</comment>
<dbReference type="PIRSF" id="PIRSF006268">
    <property type="entry name" value="ApbE"/>
    <property type="match status" value="1"/>
</dbReference>
<dbReference type="EC" id="2.7.1.180" evidence="1 10"/>
<dbReference type="InterPro" id="IPR024932">
    <property type="entry name" value="ApbE"/>
</dbReference>
<keyword evidence="13" id="KW-1185">Reference proteome</keyword>
<dbReference type="OrthoDB" id="9778595at2"/>
<gene>
    <name evidence="12" type="ORF">RT41_GL000032</name>
</gene>
<dbReference type="STRING" id="1291764.GCA_001311235_00586"/>
<keyword evidence="6 10" id="KW-0274">FAD</keyword>
<dbReference type="PANTHER" id="PTHR30040:SF2">
    <property type="entry name" value="FAD:PROTEIN FMN TRANSFERASE"/>
    <property type="match status" value="1"/>
</dbReference>
<comment type="catalytic activity">
    <reaction evidence="9 10">
        <text>L-threonyl-[protein] + FAD = FMN-L-threonyl-[protein] + AMP + H(+)</text>
        <dbReference type="Rhea" id="RHEA:36847"/>
        <dbReference type="Rhea" id="RHEA-COMP:11060"/>
        <dbReference type="Rhea" id="RHEA-COMP:11061"/>
        <dbReference type="ChEBI" id="CHEBI:15378"/>
        <dbReference type="ChEBI" id="CHEBI:30013"/>
        <dbReference type="ChEBI" id="CHEBI:57692"/>
        <dbReference type="ChEBI" id="CHEBI:74257"/>
        <dbReference type="ChEBI" id="CHEBI:456215"/>
        <dbReference type="EC" id="2.7.1.180"/>
    </reaction>
</comment>
<keyword evidence="5 10" id="KW-0479">Metal-binding</keyword>
<protein>
    <recommendedName>
        <fullName evidence="2 10">FAD:protein FMN transferase</fullName>
        <ecNumber evidence="1 10">2.7.1.180</ecNumber>
    </recommendedName>
    <alternativeName>
        <fullName evidence="8 10">Flavin transferase</fullName>
    </alternativeName>
</protein>
<evidence type="ECO:0000256" key="4">
    <source>
        <dbReference type="ARBA" id="ARBA00022679"/>
    </source>
</evidence>
<keyword evidence="12" id="KW-0449">Lipoprotein</keyword>
<dbReference type="InterPro" id="IPR003374">
    <property type="entry name" value="ApbE-like_sf"/>
</dbReference>
<name>A0A2A5RPB1_9LACT</name>
<evidence type="ECO:0000256" key="1">
    <source>
        <dbReference type="ARBA" id="ARBA00011955"/>
    </source>
</evidence>
<keyword evidence="7 10" id="KW-0460">Magnesium</keyword>
<evidence type="ECO:0000256" key="10">
    <source>
        <dbReference type="PIRNR" id="PIRNR006268"/>
    </source>
</evidence>
<feature type="binding site" evidence="11">
    <location>
        <position position="152"/>
    </location>
    <ligand>
        <name>Mg(2+)</name>
        <dbReference type="ChEBI" id="CHEBI:18420"/>
    </ligand>
</feature>
<dbReference type="EMBL" id="JXJU01000001">
    <property type="protein sequence ID" value="PCS01268.1"/>
    <property type="molecule type" value="Genomic_DNA"/>
</dbReference>
<comment type="cofactor">
    <cofactor evidence="11">
        <name>Mg(2+)</name>
        <dbReference type="ChEBI" id="CHEBI:18420"/>
    </cofactor>
    <cofactor evidence="11">
        <name>Mn(2+)</name>
        <dbReference type="ChEBI" id="CHEBI:29035"/>
    </cofactor>
    <text evidence="11">Magnesium. Can also use manganese.</text>
</comment>
<dbReference type="Gene3D" id="3.10.520.10">
    <property type="entry name" value="ApbE-like domains"/>
    <property type="match status" value="1"/>
</dbReference>
<dbReference type="AlphaFoldDB" id="A0A2A5RPB1"/>
<comment type="caution">
    <text evidence="12">The sequence shown here is derived from an EMBL/GenBank/DDBJ whole genome shotgun (WGS) entry which is preliminary data.</text>
</comment>
<evidence type="ECO:0000256" key="11">
    <source>
        <dbReference type="PIRSR" id="PIRSR006268-2"/>
    </source>
</evidence>
<dbReference type="SUPFAM" id="SSF143631">
    <property type="entry name" value="ApbE-like"/>
    <property type="match status" value="1"/>
</dbReference>
<dbReference type="Proteomes" id="UP000218181">
    <property type="component" value="Unassembled WGS sequence"/>
</dbReference>
<proteinExistence type="inferred from homology"/>
<evidence type="ECO:0000256" key="7">
    <source>
        <dbReference type="ARBA" id="ARBA00022842"/>
    </source>
</evidence>
<evidence type="ECO:0000256" key="3">
    <source>
        <dbReference type="ARBA" id="ARBA00022630"/>
    </source>
</evidence>
<dbReference type="GO" id="GO:0046872">
    <property type="term" value="F:metal ion binding"/>
    <property type="evidence" value="ECO:0007669"/>
    <property type="project" value="UniProtKB-UniRule"/>
</dbReference>
<accession>A0A2A5RPB1</accession>
<evidence type="ECO:0000256" key="2">
    <source>
        <dbReference type="ARBA" id="ARBA00016337"/>
    </source>
</evidence>
<keyword evidence="4 10" id="KW-0808">Transferase</keyword>
<evidence type="ECO:0000256" key="6">
    <source>
        <dbReference type="ARBA" id="ARBA00022827"/>
    </source>
</evidence>
<organism evidence="12 13">
    <name type="scientific">Lactococcus fujiensis JCM 16395</name>
    <dbReference type="NCBI Taxonomy" id="1291764"/>
    <lineage>
        <taxon>Bacteria</taxon>
        <taxon>Bacillati</taxon>
        <taxon>Bacillota</taxon>
        <taxon>Bacilli</taxon>
        <taxon>Lactobacillales</taxon>
        <taxon>Streptococcaceae</taxon>
        <taxon>Lactococcus</taxon>
    </lineage>
</organism>